<evidence type="ECO:0000256" key="5">
    <source>
        <dbReference type="SAM" id="MobiDB-lite"/>
    </source>
</evidence>
<dbReference type="PROSITE" id="PS50089">
    <property type="entry name" value="ZF_RING_2"/>
    <property type="match status" value="1"/>
</dbReference>
<dbReference type="EMBL" id="AHGT01000070">
    <property type="protein sequence ID" value="ESU35727.1"/>
    <property type="molecule type" value="Genomic_DNA"/>
</dbReference>
<dbReference type="Proteomes" id="UP000018320">
    <property type="component" value="Unassembled WGS sequence"/>
</dbReference>
<dbReference type="PANTHER" id="PTHR46858">
    <property type="entry name" value="OS05G0521000 PROTEIN"/>
    <property type="match status" value="1"/>
</dbReference>
<keyword evidence="3" id="KW-0862">Zinc</keyword>
<feature type="region of interest" description="Disordered" evidence="5">
    <location>
        <begin position="11"/>
        <end position="34"/>
    </location>
</feature>
<dbReference type="GO" id="GO:0061630">
    <property type="term" value="F:ubiquitin protein ligase activity"/>
    <property type="evidence" value="ECO:0007669"/>
    <property type="project" value="TreeGrafter"/>
</dbReference>
<keyword evidence="1" id="KW-0479">Metal-binding</keyword>
<evidence type="ECO:0000259" key="6">
    <source>
        <dbReference type="PROSITE" id="PS50089"/>
    </source>
</evidence>
<dbReference type="InterPro" id="IPR013083">
    <property type="entry name" value="Znf_RING/FYVE/PHD"/>
</dbReference>
<dbReference type="GO" id="GO:0016567">
    <property type="term" value="P:protein ubiquitination"/>
    <property type="evidence" value="ECO:0007669"/>
    <property type="project" value="TreeGrafter"/>
</dbReference>
<dbReference type="AlphaFoldDB" id="V6TBC8"/>
<dbReference type="SMART" id="SM00184">
    <property type="entry name" value="RING"/>
    <property type="match status" value="1"/>
</dbReference>
<dbReference type="SUPFAM" id="SSF57850">
    <property type="entry name" value="RING/U-box"/>
    <property type="match status" value="1"/>
</dbReference>
<dbReference type="Pfam" id="PF13920">
    <property type="entry name" value="zf-C3HC4_3"/>
    <property type="match status" value="1"/>
</dbReference>
<name>V6TBC8_GIAIN</name>
<accession>V6TBC8</accession>
<organism evidence="7 8">
    <name type="scientific">Giardia intestinalis</name>
    <name type="common">Giardia lamblia</name>
    <dbReference type="NCBI Taxonomy" id="5741"/>
    <lineage>
        <taxon>Eukaryota</taxon>
        <taxon>Metamonada</taxon>
        <taxon>Diplomonadida</taxon>
        <taxon>Hexamitidae</taxon>
        <taxon>Giardiinae</taxon>
        <taxon>Giardia</taxon>
    </lineage>
</organism>
<evidence type="ECO:0000313" key="7">
    <source>
        <dbReference type="EMBL" id="ESU35727.1"/>
    </source>
</evidence>
<feature type="domain" description="RING-type" evidence="6">
    <location>
        <begin position="138"/>
        <end position="183"/>
    </location>
</feature>
<dbReference type="PANTHER" id="PTHR46858:SF5">
    <property type="entry name" value="E3 UBIQUITIN-PROTEIN LIGASE APD1-RELATED"/>
    <property type="match status" value="1"/>
</dbReference>
<dbReference type="GO" id="GO:0008270">
    <property type="term" value="F:zinc ion binding"/>
    <property type="evidence" value="ECO:0007669"/>
    <property type="project" value="UniProtKB-KW"/>
</dbReference>
<dbReference type="Gene3D" id="3.30.40.10">
    <property type="entry name" value="Zinc/RING finger domain, C3HC4 (zinc finger)"/>
    <property type="match status" value="1"/>
</dbReference>
<protein>
    <submittedName>
        <fullName evidence="7">Putative RING finger domain protein</fullName>
    </submittedName>
</protein>
<reference evidence="7 8" key="2">
    <citation type="journal article" date="2013" name="Genome Biol. Evol.">
        <title>Genome sequencing of Giardia lamblia genotypes A2 and B isolates (DH and GS) and comparative analysis with the genomes of genotypes A1 and E (WB and Pig).</title>
        <authorList>
            <person name="Adam R.D."/>
            <person name="Dahlstrom E.W."/>
            <person name="Martens C.A."/>
            <person name="Bruno D.P."/>
            <person name="Barbian K.D."/>
            <person name="Ricklefs S.M."/>
            <person name="Hernandez M.M."/>
            <person name="Narla N.P."/>
            <person name="Patel R.B."/>
            <person name="Porcella S.F."/>
            <person name="Nash T.E."/>
        </authorList>
    </citation>
    <scope>NUCLEOTIDE SEQUENCE [LARGE SCALE GENOMIC DNA]</scope>
    <source>
        <strain evidence="7 8">DH</strain>
    </source>
</reference>
<sequence>MAFLFGEDAFMSSTSTPTAPPAPHDSFESTDSVSLESVDPNGEEWDMWETMKALRAQTTRRARRARAYRLTALRFKRSNAYARREAEEYKGFYHHALERTEMMARSMIALETELDELKARLAAREHQPLPELGKNATCVICLDHPRGTAFVPCGHIACCQRCADMIDRRARRDRLVPRCPICKTPISKAQVLYYA</sequence>
<proteinExistence type="predicted"/>
<evidence type="ECO:0000256" key="2">
    <source>
        <dbReference type="ARBA" id="ARBA00022771"/>
    </source>
</evidence>
<dbReference type="VEuPathDB" id="GiardiaDB:DHA2_150982"/>
<evidence type="ECO:0000256" key="1">
    <source>
        <dbReference type="ARBA" id="ARBA00022723"/>
    </source>
</evidence>
<reference evidence="8" key="1">
    <citation type="submission" date="2012-02" db="EMBL/GenBank/DDBJ databases">
        <title>Genome sequencing of Giardia lamblia Genotypes A2 and B isolates (DH and GS) and comparative analysis with the genomes of Genotypes A1 and E (WB and Pig).</title>
        <authorList>
            <person name="Adam R."/>
            <person name="Dahlstrom E."/>
            <person name="Martens C."/>
            <person name="Bruno D."/>
            <person name="Barbian K."/>
            <person name="Porcella S.F."/>
            <person name="Nash T."/>
        </authorList>
    </citation>
    <scope>NUCLEOTIDE SEQUENCE</scope>
    <source>
        <strain evidence="8">DH</strain>
    </source>
</reference>
<evidence type="ECO:0000313" key="8">
    <source>
        <dbReference type="Proteomes" id="UP000018320"/>
    </source>
</evidence>
<evidence type="ECO:0000256" key="4">
    <source>
        <dbReference type="PROSITE-ProRule" id="PRU00175"/>
    </source>
</evidence>
<gene>
    <name evidence="7" type="ORF">DHA2_150982</name>
</gene>
<keyword evidence="2 4" id="KW-0863">Zinc-finger</keyword>
<comment type="caution">
    <text evidence="7">The sequence shown here is derived from an EMBL/GenBank/DDBJ whole genome shotgun (WGS) entry which is preliminary data.</text>
</comment>
<evidence type="ECO:0000256" key="3">
    <source>
        <dbReference type="ARBA" id="ARBA00022833"/>
    </source>
</evidence>
<dbReference type="InterPro" id="IPR001841">
    <property type="entry name" value="Znf_RING"/>
</dbReference>